<dbReference type="RefSeq" id="WP_133617483.1">
    <property type="nucleotide sequence ID" value="NZ_SNYA01000007.1"/>
</dbReference>
<dbReference type="AlphaFoldDB" id="A0A4R6RW04"/>
<feature type="zinc finger region" description="dksA C4-type" evidence="4">
    <location>
        <begin position="88"/>
        <end position="112"/>
    </location>
</feature>
<evidence type="ECO:0000256" key="2">
    <source>
        <dbReference type="ARBA" id="ARBA00022771"/>
    </source>
</evidence>
<organism evidence="6 7">
    <name type="scientific">Leucobacter luti</name>
    <dbReference type="NCBI Taxonomy" id="340320"/>
    <lineage>
        <taxon>Bacteria</taxon>
        <taxon>Bacillati</taxon>
        <taxon>Actinomycetota</taxon>
        <taxon>Actinomycetes</taxon>
        <taxon>Micrococcales</taxon>
        <taxon>Microbacteriaceae</taxon>
        <taxon>Leucobacter</taxon>
    </lineage>
</organism>
<proteinExistence type="predicted"/>
<keyword evidence="2" id="KW-0863">Zinc-finger</keyword>
<dbReference type="Pfam" id="PF01258">
    <property type="entry name" value="zf-dskA_traR"/>
    <property type="match status" value="1"/>
</dbReference>
<protein>
    <submittedName>
        <fullName evidence="6">TraR/DksA family transcriptional regulator</fullName>
    </submittedName>
</protein>
<keyword evidence="3" id="KW-0862">Zinc</keyword>
<name>A0A4R6RW04_9MICO</name>
<dbReference type="Proteomes" id="UP000295601">
    <property type="component" value="Unassembled WGS sequence"/>
</dbReference>
<accession>A0A4R6RW04</accession>
<feature type="domain" description="Zinc finger DksA/TraR C4-type" evidence="5">
    <location>
        <begin position="83"/>
        <end position="112"/>
    </location>
</feature>
<evidence type="ECO:0000256" key="1">
    <source>
        <dbReference type="ARBA" id="ARBA00022723"/>
    </source>
</evidence>
<gene>
    <name evidence="6" type="ORF">EDF62_2885</name>
</gene>
<dbReference type="OrthoDB" id="1121111at2"/>
<evidence type="ECO:0000256" key="4">
    <source>
        <dbReference type="PROSITE-ProRule" id="PRU00510"/>
    </source>
</evidence>
<keyword evidence="7" id="KW-1185">Reference proteome</keyword>
<dbReference type="EMBL" id="SNYA01000007">
    <property type="protein sequence ID" value="TDP90316.1"/>
    <property type="molecule type" value="Genomic_DNA"/>
</dbReference>
<evidence type="ECO:0000313" key="6">
    <source>
        <dbReference type="EMBL" id="TDP90316.1"/>
    </source>
</evidence>
<dbReference type="Gene3D" id="1.20.120.910">
    <property type="entry name" value="DksA, coiled-coil domain"/>
    <property type="match status" value="1"/>
</dbReference>
<sequence>MARDSAQREVLVQEQKYVLARVAKLEAQLEALIRTRRSESDDDEHDPEGETLSSQWSMLVGLLDAAREDATLAERALMRFEAGDYGICQLCGQPIPIGQLEARPFRESCVSCPR</sequence>
<keyword evidence="1" id="KW-0479">Metal-binding</keyword>
<dbReference type="GO" id="GO:0008270">
    <property type="term" value="F:zinc ion binding"/>
    <property type="evidence" value="ECO:0007669"/>
    <property type="project" value="UniProtKB-KW"/>
</dbReference>
<comment type="caution">
    <text evidence="6">The sequence shown here is derived from an EMBL/GenBank/DDBJ whole genome shotgun (WGS) entry which is preliminary data.</text>
</comment>
<dbReference type="PANTHER" id="PTHR33823">
    <property type="entry name" value="RNA POLYMERASE-BINDING TRANSCRIPTION FACTOR DKSA-RELATED"/>
    <property type="match status" value="1"/>
</dbReference>
<evidence type="ECO:0000256" key="3">
    <source>
        <dbReference type="ARBA" id="ARBA00022833"/>
    </source>
</evidence>
<evidence type="ECO:0000313" key="7">
    <source>
        <dbReference type="Proteomes" id="UP000295601"/>
    </source>
</evidence>
<dbReference type="PANTHER" id="PTHR33823:SF2">
    <property type="entry name" value="RNA POLYMERASE-BINDING TRANSCRIPTION FACTOR DKSA"/>
    <property type="match status" value="1"/>
</dbReference>
<dbReference type="PROSITE" id="PS51128">
    <property type="entry name" value="ZF_DKSA_2"/>
    <property type="match status" value="1"/>
</dbReference>
<evidence type="ECO:0000259" key="5">
    <source>
        <dbReference type="Pfam" id="PF01258"/>
    </source>
</evidence>
<reference evidence="6 7" key="1">
    <citation type="submission" date="2019-03" db="EMBL/GenBank/DDBJ databases">
        <title>Genomic analyses of the natural microbiome of Caenorhabditis elegans.</title>
        <authorList>
            <person name="Samuel B."/>
        </authorList>
    </citation>
    <scope>NUCLEOTIDE SEQUENCE [LARGE SCALE GENOMIC DNA]</scope>
    <source>
        <strain evidence="6 7">JUb18</strain>
    </source>
</reference>
<dbReference type="InterPro" id="IPR000962">
    <property type="entry name" value="Znf_DskA_TraR"/>
</dbReference>